<dbReference type="RefSeq" id="WP_182158725.1">
    <property type="nucleotide sequence ID" value="NZ_CP050531.1"/>
</dbReference>
<reference evidence="1" key="1">
    <citation type="journal article" date="2020" name="Mol. Biol. Evol.">
        <title>Life and death of selfish genes: comparative genomics reveals the dynamic evolution of cytoplasmic incompatibility.</title>
        <authorList>
            <person name="Martinez J."/>
            <person name="Klasson L."/>
            <person name="Welch J."/>
            <person name="Jiggins F.M."/>
        </authorList>
    </citation>
    <scope>NUCLEOTIDE SEQUENCE [LARGE SCALE GENOMIC DNA]</scope>
    <source>
        <strain evidence="1">WStv</strain>
    </source>
</reference>
<organism evidence="1 2">
    <name type="scientific">Wolbachia pipientis</name>
    <dbReference type="NCBI Taxonomy" id="955"/>
    <lineage>
        <taxon>Bacteria</taxon>
        <taxon>Pseudomonadati</taxon>
        <taxon>Pseudomonadota</taxon>
        <taxon>Alphaproteobacteria</taxon>
        <taxon>Rickettsiales</taxon>
        <taxon>Anaplasmataceae</taxon>
        <taxon>Wolbachieae</taxon>
        <taxon>Wolbachia</taxon>
    </lineage>
</organism>
<dbReference type="EMBL" id="CP050531">
    <property type="protein sequence ID" value="QMV46350.1"/>
    <property type="molecule type" value="Genomic_DNA"/>
</dbReference>
<protein>
    <submittedName>
        <fullName evidence="1">Uncharacterized protein</fullName>
    </submittedName>
</protein>
<proteinExistence type="predicted"/>
<evidence type="ECO:0000313" key="1">
    <source>
        <dbReference type="EMBL" id="QMV46350.1"/>
    </source>
</evidence>
<gene>
    <name evidence="1" type="ORF">HC358_04895</name>
</gene>
<evidence type="ECO:0000313" key="2">
    <source>
        <dbReference type="Proteomes" id="UP000515744"/>
    </source>
</evidence>
<dbReference type="AlphaFoldDB" id="A0A7G5CAW6"/>
<sequence>MSAKKVERNQEVTLARKSGREVKNIFHKKDDTNKKDFILLGIKTVINFSVISEFSNINLAIFLLIS</sequence>
<accession>A0A7G5CAW6</accession>
<name>A0A7G5CAW6_WOLPI</name>
<dbReference type="Proteomes" id="UP000515744">
    <property type="component" value="Chromosome"/>
</dbReference>